<feature type="region of interest" description="Disordered" evidence="1">
    <location>
        <begin position="282"/>
        <end position="327"/>
    </location>
</feature>
<reference evidence="2 3" key="1">
    <citation type="submission" date="2015-07" db="EMBL/GenBank/DDBJ databases">
        <title>Genome analysis of myxobacterium Chondromyces crocatus Cm c5 reveals a high potential for natural compound synthesis and the genetic basis for the loss of fruiting body formation.</title>
        <authorList>
            <person name="Zaburannyi N."/>
            <person name="Bunk B."/>
            <person name="Maier J."/>
            <person name="Overmann J."/>
            <person name="Mueller R."/>
        </authorList>
    </citation>
    <scope>NUCLEOTIDE SEQUENCE [LARGE SCALE GENOMIC DNA]</scope>
    <source>
        <strain evidence="2 3">Cm c5</strain>
    </source>
</reference>
<feature type="region of interest" description="Disordered" evidence="1">
    <location>
        <begin position="1"/>
        <end position="32"/>
    </location>
</feature>
<dbReference type="Proteomes" id="UP000067626">
    <property type="component" value="Chromosome"/>
</dbReference>
<sequence>MAGRGSAPRARGVGAKGSGGRRRGLAGSAPRARGVGAKGLGCRLVCLGTPRIGTEDGIGRRRLLRSESMGPCQVRRLPERGKRGRPISVAGTYAAVARAAPGLHRGAGLREGAVTTAHAAGALGGRTPGRYGSFPPRRCGGLFRSRAAAFRLGAAREGGEGSALRGGRSVEDRLALLLVASGEAHGAHGLLAFRAGQASIEGLEHAPLLSLPGLRGRHALRVRGHDGLAWLVGGARRSGRIGSTSRRGAFAGWVLLDRRRRSGVLTPARLLGCFDSTASQDTAGQEAAGQQEDGSVGSLHLLSSSPAMPATYRQRCLPTTADARRSA</sequence>
<evidence type="ECO:0000256" key="1">
    <source>
        <dbReference type="SAM" id="MobiDB-lite"/>
    </source>
</evidence>
<name>A0A0K1EP24_CHOCO</name>
<accession>A0A0K1EP24</accession>
<dbReference type="AlphaFoldDB" id="A0A0K1EP24"/>
<proteinExistence type="predicted"/>
<protein>
    <submittedName>
        <fullName evidence="2">Uncharacterized protein</fullName>
    </submittedName>
</protein>
<evidence type="ECO:0000313" key="2">
    <source>
        <dbReference type="EMBL" id="AKT42596.1"/>
    </source>
</evidence>
<organism evidence="2 3">
    <name type="scientific">Chondromyces crocatus</name>
    <dbReference type="NCBI Taxonomy" id="52"/>
    <lineage>
        <taxon>Bacteria</taxon>
        <taxon>Pseudomonadati</taxon>
        <taxon>Myxococcota</taxon>
        <taxon>Polyangia</taxon>
        <taxon>Polyangiales</taxon>
        <taxon>Polyangiaceae</taxon>
        <taxon>Chondromyces</taxon>
    </lineage>
</organism>
<gene>
    <name evidence="2" type="ORF">CMC5_068230</name>
</gene>
<dbReference type="EMBL" id="CP012159">
    <property type="protein sequence ID" value="AKT42596.1"/>
    <property type="molecule type" value="Genomic_DNA"/>
</dbReference>
<dbReference type="KEGG" id="ccro:CMC5_068230"/>
<keyword evidence="3" id="KW-1185">Reference proteome</keyword>
<evidence type="ECO:0000313" key="3">
    <source>
        <dbReference type="Proteomes" id="UP000067626"/>
    </source>
</evidence>